<dbReference type="Pfam" id="PF00378">
    <property type="entry name" value="ECH_1"/>
    <property type="match status" value="1"/>
</dbReference>
<comment type="pathway">
    <text evidence="1">Lipid metabolism; fatty acid beta-oxidation.</text>
</comment>
<dbReference type="Proteomes" id="UP000192418">
    <property type="component" value="Unassembled WGS sequence"/>
</dbReference>
<dbReference type="GO" id="GO:0016853">
    <property type="term" value="F:isomerase activity"/>
    <property type="evidence" value="ECO:0007669"/>
    <property type="project" value="UniProtKB-KW"/>
</dbReference>
<dbReference type="InterPro" id="IPR018376">
    <property type="entry name" value="Enoyl-CoA_hyd/isom_CS"/>
</dbReference>
<evidence type="ECO:0000256" key="4">
    <source>
        <dbReference type="ARBA" id="ARBA00023098"/>
    </source>
</evidence>
<dbReference type="InterPro" id="IPR045002">
    <property type="entry name" value="Ech1-like"/>
</dbReference>
<dbReference type="InterPro" id="IPR029045">
    <property type="entry name" value="ClpP/crotonase-like_dom_sf"/>
</dbReference>
<dbReference type="PANTHER" id="PTHR43149:SF1">
    <property type="entry name" value="DELTA(3,5)-DELTA(2,4)-DIENOYL-COA ISOMERASE, MITOCHONDRIAL"/>
    <property type="match status" value="1"/>
</dbReference>
<dbReference type="UniPathway" id="UPA00659"/>
<protein>
    <submittedName>
        <fullName evidence="7">Enoyl-CoA hydratase/carnithine racemase</fullName>
    </submittedName>
</protein>
<dbReference type="SUPFAM" id="SSF52096">
    <property type="entry name" value="ClpP/crotonase"/>
    <property type="match status" value="1"/>
</dbReference>
<evidence type="ECO:0000256" key="5">
    <source>
        <dbReference type="ARBA" id="ARBA00023235"/>
    </source>
</evidence>
<dbReference type="PROSITE" id="PS00166">
    <property type="entry name" value="ENOYL_COA_HYDRATASE"/>
    <property type="match status" value="1"/>
</dbReference>
<evidence type="ECO:0000313" key="8">
    <source>
        <dbReference type="Proteomes" id="UP000192418"/>
    </source>
</evidence>
<dbReference type="InterPro" id="IPR001753">
    <property type="entry name" value="Enoyl-CoA_hydra/iso"/>
</dbReference>
<organism evidence="7 8">
    <name type="scientific">Desulfocicer vacuolatum DSM 3385</name>
    <dbReference type="NCBI Taxonomy" id="1121400"/>
    <lineage>
        <taxon>Bacteria</taxon>
        <taxon>Pseudomonadati</taxon>
        <taxon>Thermodesulfobacteriota</taxon>
        <taxon>Desulfobacteria</taxon>
        <taxon>Desulfobacterales</taxon>
        <taxon>Desulfobacteraceae</taxon>
        <taxon>Desulfocicer</taxon>
    </lineage>
</organism>
<accession>A0A1W2D6X7</accession>
<proteinExistence type="inferred from homology"/>
<keyword evidence="8" id="KW-1185">Reference proteome</keyword>
<keyword evidence="4" id="KW-0443">Lipid metabolism</keyword>
<dbReference type="RefSeq" id="WP_084070071.1">
    <property type="nucleotide sequence ID" value="NZ_FWXY01000015.1"/>
</dbReference>
<dbReference type="OrthoDB" id="5365311at2"/>
<dbReference type="EMBL" id="FWXY01000015">
    <property type="protein sequence ID" value="SMC92822.1"/>
    <property type="molecule type" value="Genomic_DNA"/>
</dbReference>
<evidence type="ECO:0000256" key="2">
    <source>
        <dbReference type="ARBA" id="ARBA00005254"/>
    </source>
</evidence>
<name>A0A1W2D6X7_9BACT</name>
<dbReference type="AlphaFoldDB" id="A0A1W2D6X7"/>
<comment type="similarity">
    <text evidence="2 6">Belongs to the enoyl-CoA hydratase/isomerase family.</text>
</comment>
<gene>
    <name evidence="7" type="ORF">SAMN02746065_11598</name>
</gene>
<sequence length="269" mass="29732">MSKLVTIKIENHVADIRLNRAKKYNALNYEMMMAMADAIKMLSLEKKIRAVVLSGEGKGFCAGLDFASFTEMTTGEASHLKDLEKRYENTNTNLPQFITYGWKKLPMPVIAAIHGVAVGGGCQIALGADIRFCTPDAKLSLMEMKWGLIPDMAASQNLRDLIPIDVAKELYFTGKTINGEEAARLNIVTRICENPHEEAMSLAREISSNSPTAVRAAKSLLNQVWHGANEGQGLLKESQLEMTLMGKENQIEAITANFEKRTPIFKDPV</sequence>
<keyword evidence="5" id="KW-0413">Isomerase</keyword>
<evidence type="ECO:0000313" key="7">
    <source>
        <dbReference type="EMBL" id="SMC92822.1"/>
    </source>
</evidence>
<dbReference type="Gene3D" id="1.10.12.10">
    <property type="entry name" value="Lyase 2-enoyl-coa Hydratase, Chain A, domain 2"/>
    <property type="match status" value="1"/>
</dbReference>
<dbReference type="STRING" id="1121400.SAMN02746065_11598"/>
<dbReference type="CDD" id="cd06558">
    <property type="entry name" value="crotonase-like"/>
    <property type="match status" value="1"/>
</dbReference>
<evidence type="ECO:0000256" key="1">
    <source>
        <dbReference type="ARBA" id="ARBA00005005"/>
    </source>
</evidence>
<dbReference type="Gene3D" id="3.90.226.10">
    <property type="entry name" value="2-enoyl-CoA Hydratase, Chain A, domain 1"/>
    <property type="match status" value="1"/>
</dbReference>
<reference evidence="7 8" key="1">
    <citation type="submission" date="2017-04" db="EMBL/GenBank/DDBJ databases">
        <authorList>
            <person name="Afonso C.L."/>
            <person name="Miller P.J."/>
            <person name="Scott M.A."/>
            <person name="Spackman E."/>
            <person name="Goraichik I."/>
            <person name="Dimitrov K.M."/>
            <person name="Suarez D.L."/>
            <person name="Swayne D.E."/>
        </authorList>
    </citation>
    <scope>NUCLEOTIDE SEQUENCE [LARGE SCALE GENOMIC DNA]</scope>
    <source>
        <strain evidence="7 8">DSM 3385</strain>
    </source>
</reference>
<dbReference type="NCBIfam" id="NF005699">
    <property type="entry name" value="PRK07509.1"/>
    <property type="match status" value="1"/>
</dbReference>
<dbReference type="PANTHER" id="PTHR43149">
    <property type="entry name" value="ENOYL-COA HYDRATASE"/>
    <property type="match status" value="1"/>
</dbReference>
<evidence type="ECO:0000256" key="6">
    <source>
        <dbReference type="RuleBase" id="RU003707"/>
    </source>
</evidence>
<keyword evidence="3" id="KW-0276">Fatty acid metabolism</keyword>
<dbReference type="GO" id="GO:0006635">
    <property type="term" value="P:fatty acid beta-oxidation"/>
    <property type="evidence" value="ECO:0007669"/>
    <property type="project" value="UniProtKB-UniPathway"/>
</dbReference>
<dbReference type="InterPro" id="IPR014748">
    <property type="entry name" value="Enoyl-CoA_hydra_C"/>
</dbReference>
<evidence type="ECO:0000256" key="3">
    <source>
        <dbReference type="ARBA" id="ARBA00022832"/>
    </source>
</evidence>